<reference evidence="2 3" key="1">
    <citation type="submission" date="2019-06" db="EMBL/GenBank/DDBJ databases">
        <title>Sequencing the genomes of 1000 actinobacteria strains.</title>
        <authorList>
            <person name="Klenk H.-P."/>
        </authorList>
    </citation>
    <scope>NUCLEOTIDE SEQUENCE [LARGE SCALE GENOMIC DNA]</scope>
    <source>
        <strain evidence="2 3">DSM 12335</strain>
    </source>
</reference>
<name>A0A542YR85_9MICO</name>
<organism evidence="2 3">
    <name type="scientific">Ornithinicoccus hortensis</name>
    <dbReference type="NCBI Taxonomy" id="82346"/>
    <lineage>
        <taxon>Bacteria</taxon>
        <taxon>Bacillati</taxon>
        <taxon>Actinomycetota</taxon>
        <taxon>Actinomycetes</taxon>
        <taxon>Micrococcales</taxon>
        <taxon>Intrasporangiaceae</taxon>
        <taxon>Ornithinicoccus</taxon>
    </lineage>
</organism>
<accession>A0A542YR85</accession>
<gene>
    <name evidence="2" type="ORF">FB467_1680</name>
</gene>
<comment type="caution">
    <text evidence="2">The sequence shown here is derived from an EMBL/GenBank/DDBJ whole genome shotgun (WGS) entry which is preliminary data.</text>
</comment>
<dbReference type="EMBL" id="VFOP01000001">
    <property type="protein sequence ID" value="TQL50568.1"/>
    <property type="molecule type" value="Genomic_DNA"/>
</dbReference>
<keyword evidence="1" id="KW-0175">Coiled coil</keyword>
<protein>
    <submittedName>
        <fullName evidence="2">Uncharacterized protein</fullName>
    </submittedName>
</protein>
<dbReference type="AlphaFoldDB" id="A0A542YR85"/>
<proteinExistence type="predicted"/>
<dbReference type="Proteomes" id="UP000319516">
    <property type="component" value="Unassembled WGS sequence"/>
</dbReference>
<keyword evidence="3" id="KW-1185">Reference proteome</keyword>
<dbReference type="RefSeq" id="WP_141784690.1">
    <property type="nucleotide sequence ID" value="NZ_BAAAIK010000002.1"/>
</dbReference>
<evidence type="ECO:0000313" key="2">
    <source>
        <dbReference type="EMBL" id="TQL50568.1"/>
    </source>
</evidence>
<feature type="coiled-coil region" evidence="1">
    <location>
        <begin position="369"/>
        <end position="410"/>
    </location>
</feature>
<dbReference type="OrthoDB" id="3246562at2"/>
<evidence type="ECO:0000256" key="1">
    <source>
        <dbReference type="SAM" id="Coils"/>
    </source>
</evidence>
<evidence type="ECO:0000313" key="3">
    <source>
        <dbReference type="Proteomes" id="UP000319516"/>
    </source>
</evidence>
<sequence length="612" mass="68687">MIAAAVESEWTRDYAAFMRCDAGDEWLPRAAEQVGKWLREKGFGDVDLNTDQDLVAKGARLAIRAIRDDAAQDFRIRMVEENDGGTWATDLVAHDAPGESDWVHVTVANKEGNYASVPRVAKYLMGALPLGDGKLELREEPVVHHTADLDLLVELLADRERHGLVLVAGTTAADGIPFDKFREAVGDWTRDVAGLAQVVVLDPIATQEFANRVGERFKAPAWTIRTYQPGVDFDDPASSRHHRMMGTARLANQKPGRTRHLLGEIARNHAAKRGLPVEVQRVRRRFERHENRRLVQTLGQPELELGLETKEAPQLPLKVEKRSAAKAGRERLGRAKEQLAEIALVKRMLKLEEITEASLRGIADRIARVGSHQQAMQQFQDRVDQLQVRVERLEDEGVDLREALDTAQLEAEDAKLDLDKRDGRIRWLESRLRDAGDYEAGYAEVPDEYRVERPDSFEDLIKQIEDLDGVEFTGAMDDVDKLNAIDTNEAALRTAWEAVLTLADYVKARAAGDCDNGLDHYIKHTPTGYRTISPGKWAHTETAQTMKGWGGERIFPVPASVDVAERAEMKAHFRLAQIGMESPRMYILDCHPKQPMVYVGYIGTHLTNTKTN</sequence>